<evidence type="ECO:0000313" key="7">
    <source>
        <dbReference type="Proteomes" id="UP001197247"/>
    </source>
</evidence>
<reference evidence="6 7" key="1">
    <citation type="submission" date="2021-05" db="EMBL/GenBank/DDBJ databases">
        <title>Kineosporia and Streptomyces sp. nov. two new marine actinobacteria isolated from Coral.</title>
        <authorList>
            <person name="Buangrab K."/>
            <person name="Sutthacheep M."/>
            <person name="Yeemin T."/>
            <person name="Harunari E."/>
            <person name="Igarashi Y."/>
            <person name="Kanchanasin P."/>
            <person name="Tanasupawat S."/>
            <person name="Phongsopitanun W."/>
        </authorList>
    </citation>
    <scope>NUCLEOTIDE SEQUENCE [LARGE SCALE GENOMIC DNA]</scope>
    <source>
        <strain evidence="6 7">J2-2</strain>
    </source>
</reference>
<dbReference type="InterPro" id="IPR023772">
    <property type="entry name" value="DNA-bd_HTH_TetR-type_CS"/>
</dbReference>
<dbReference type="InterPro" id="IPR001647">
    <property type="entry name" value="HTH_TetR"/>
</dbReference>
<feature type="DNA-binding region" description="H-T-H motif" evidence="4">
    <location>
        <begin position="34"/>
        <end position="53"/>
    </location>
</feature>
<dbReference type="PANTHER" id="PTHR30055">
    <property type="entry name" value="HTH-TYPE TRANSCRIPTIONAL REGULATOR RUTR"/>
    <property type="match status" value="1"/>
</dbReference>
<comment type="caution">
    <text evidence="6">The sequence shown here is derived from an EMBL/GenBank/DDBJ whole genome shotgun (WGS) entry which is preliminary data.</text>
</comment>
<dbReference type="SUPFAM" id="SSF46689">
    <property type="entry name" value="Homeodomain-like"/>
    <property type="match status" value="1"/>
</dbReference>
<dbReference type="Proteomes" id="UP001197247">
    <property type="component" value="Unassembled WGS sequence"/>
</dbReference>
<dbReference type="RefSeq" id="WP_214160727.1">
    <property type="nucleotide sequence ID" value="NZ_JAHBAY010000025.1"/>
</dbReference>
<protein>
    <submittedName>
        <fullName evidence="6">TetR/AcrR family transcriptional regulator</fullName>
    </submittedName>
</protein>
<dbReference type="Gene3D" id="1.10.357.10">
    <property type="entry name" value="Tetracycline Repressor, domain 2"/>
    <property type="match status" value="1"/>
</dbReference>
<name>A0ABS5TTR4_9ACTN</name>
<accession>A0ABS5TTR4</accession>
<dbReference type="SUPFAM" id="SSF48498">
    <property type="entry name" value="Tetracyclin repressor-like, C-terminal domain"/>
    <property type="match status" value="1"/>
</dbReference>
<keyword evidence="2 4" id="KW-0238">DNA-binding</keyword>
<evidence type="ECO:0000256" key="3">
    <source>
        <dbReference type="ARBA" id="ARBA00023163"/>
    </source>
</evidence>
<dbReference type="InterPro" id="IPR009057">
    <property type="entry name" value="Homeodomain-like_sf"/>
</dbReference>
<dbReference type="PROSITE" id="PS50977">
    <property type="entry name" value="HTH_TETR_2"/>
    <property type="match status" value="1"/>
</dbReference>
<feature type="domain" description="HTH tetR-type" evidence="5">
    <location>
        <begin position="12"/>
        <end position="71"/>
    </location>
</feature>
<organism evidence="6 7">
    <name type="scientific">Kineosporia corallincola</name>
    <dbReference type="NCBI Taxonomy" id="2835133"/>
    <lineage>
        <taxon>Bacteria</taxon>
        <taxon>Bacillati</taxon>
        <taxon>Actinomycetota</taxon>
        <taxon>Actinomycetes</taxon>
        <taxon>Kineosporiales</taxon>
        <taxon>Kineosporiaceae</taxon>
        <taxon>Kineosporia</taxon>
    </lineage>
</organism>
<keyword evidence="3" id="KW-0804">Transcription</keyword>
<keyword evidence="1" id="KW-0805">Transcription regulation</keyword>
<dbReference type="EMBL" id="JAHBAY010000025">
    <property type="protein sequence ID" value="MBT0774187.1"/>
    <property type="molecule type" value="Genomic_DNA"/>
</dbReference>
<gene>
    <name evidence="6" type="ORF">KIH74_34905</name>
</gene>
<evidence type="ECO:0000256" key="4">
    <source>
        <dbReference type="PROSITE-ProRule" id="PRU00335"/>
    </source>
</evidence>
<proteinExistence type="predicted"/>
<evidence type="ECO:0000256" key="1">
    <source>
        <dbReference type="ARBA" id="ARBA00023015"/>
    </source>
</evidence>
<dbReference type="PANTHER" id="PTHR30055:SF234">
    <property type="entry name" value="HTH-TYPE TRANSCRIPTIONAL REGULATOR BETI"/>
    <property type="match status" value="1"/>
</dbReference>
<keyword evidence="7" id="KW-1185">Reference proteome</keyword>
<dbReference type="PRINTS" id="PR00455">
    <property type="entry name" value="HTHTETR"/>
</dbReference>
<dbReference type="Pfam" id="PF00440">
    <property type="entry name" value="TetR_N"/>
    <property type="match status" value="1"/>
</dbReference>
<dbReference type="PROSITE" id="PS01081">
    <property type="entry name" value="HTH_TETR_1"/>
    <property type="match status" value="1"/>
</dbReference>
<sequence>MTQTPPLRRDAEDNRKRLLSAARDVFSEQGLDATLHDVARRAGVGVGTAYRRFANKEVLFDAILSEQVAELEAILHAALEDPDPWHGLVSYMEQSLAIQARDRGMAQILSGRRITPEQHDWERDRLAPLVDAVANRATRHGVARPELTGSDLILLQIGIVSIAFTLRKNADAVDRADVPELWRRYLAMALDGIRADSGHRALPLESVRGEELHRILSRPDRLR</sequence>
<evidence type="ECO:0000256" key="2">
    <source>
        <dbReference type="ARBA" id="ARBA00023125"/>
    </source>
</evidence>
<evidence type="ECO:0000313" key="6">
    <source>
        <dbReference type="EMBL" id="MBT0774187.1"/>
    </source>
</evidence>
<dbReference type="InterPro" id="IPR036271">
    <property type="entry name" value="Tet_transcr_reg_TetR-rel_C_sf"/>
</dbReference>
<evidence type="ECO:0000259" key="5">
    <source>
        <dbReference type="PROSITE" id="PS50977"/>
    </source>
</evidence>
<dbReference type="InterPro" id="IPR050109">
    <property type="entry name" value="HTH-type_TetR-like_transc_reg"/>
</dbReference>